<evidence type="ECO:0000313" key="1">
    <source>
        <dbReference type="EMBL" id="CAK5022530.1"/>
    </source>
</evidence>
<comment type="caution">
    <text evidence="1">The sequence shown here is derived from an EMBL/GenBank/DDBJ whole genome shotgun (WGS) entry which is preliminary data.</text>
</comment>
<protein>
    <submittedName>
        <fullName evidence="1">Uncharacterized protein</fullName>
    </submittedName>
</protein>
<evidence type="ECO:0000313" key="2">
    <source>
        <dbReference type="Proteomes" id="UP001497535"/>
    </source>
</evidence>
<reference evidence="1" key="1">
    <citation type="submission" date="2023-11" db="EMBL/GenBank/DDBJ databases">
        <authorList>
            <person name="Poullet M."/>
        </authorList>
    </citation>
    <scope>NUCLEOTIDE SEQUENCE</scope>
    <source>
        <strain evidence="1">E1834</strain>
    </source>
</reference>
<accession>A0ACB0XXU9</accession>
<sequence>MFIPDPVISMSIKPTSKVISDTFLSALKRFSNEDPTFHMEYRKDHRETIISGMGELHLEIYAQRMKNEFDCPVELGQPAVSYKETLKTPYRFNFRHKKQTGGHGQFGEIEGVINPQPPERNTIVEFTDNSVGEGVPKKFMSSLRKGLEAITKEGPLIKAPVTGIEVILQDGKTHIVDTTDIAMIATMMNMMREAYERANWMLLEPVVKVECVVPMEFEAPLREMFGYSTILRTQTQGKGEFTMEFKRYTPVEPYIQDEVVYDWKVANGIISPEKEKKKQRR</sequence>
<keyword evidence="2" id="KW-1185">Reference proteome</keyword>
<dbReference type="EMBL" id="CAVMJV010000004">
    <property type="protein sequence ID" value="CAK5022530.1"/>
    <property type="molecule type" value="Genomic_DNA"/>
</dbReference>
<proteinExistence type="predicted"/>
<dbReference type="Proteomes" id="UP001497535">
    <property type="component" value="Unassembled WGS sequence"/>
</dbReference>
<organism evidence="1 2">
    <name type="scientific">Meloidogyne enterolobii</name>
    <name type="common">Root-knot nematode worm</name>
    <name type="synonym">Meloidogyne mayaguensis</name>
    <dbReference type="NCBI Taxonomy" id="390850"/>
    <lineage>
        <taxon>Eukaryota</taxon>
        <taxon>Metazoa</taxon>
        <taxon>Ecdysozoa</taxon>
        <taxon>Nematoda</taxon>
        <taxon>Chromadorea</taxon>
        <taxon>Rhabditida</taxon>
        <taxon>Tylenchina</taxon>
        <taxon>Tylenchomorpha</taxon>
        <taxon>Tylenchoidea</taxon>
        <taxon>Meloidogynidae</taxon>
        <taxon>Meloidogyninae</taxon>
        <taxon>Meloidogyne</taxon>
    </lineage>
</organism>
<name>A0ACB0XXU9_MELEN</name>
<gene>
    <name evidence="1" type="ORF">MENTE1834_LOCUS4931</name>
</gene>